<name>A0ABQ0Q6L5_9PROT</name>
<dbReference type="EMBL" id="BAPV01000061">
    <property type="protein sequence ID" value="GBQ93701.1"/>
    <property type="molecule type" value="Genomic_DNA"/>
</dbReference>
<feature type="region of interest" description="Disordered" evidence="1">
    <location>
        <begin position="252"/>
        <end position="278"/>
    </location>
</feature>
<dbReference type="InterPro" id="IPR036291">
    <property type="entry name" value="NAD(P)-bd_dom_sf"/>
</dbReference>
<dbReference type="PANTHER" id="PTHR30388:SF6">
    <property type="entry name" value="XANTHINE DEHYDROGENASE SUBUNIT A-RELATED"/>
    <property type="match status" value="1"/>
</dbReference>
<dbReference type="NCBIfam" id="TIGR02964">
    <property type="entry name" value="xanthine_xdhC"/>
    <property type="match status" value="1"/>
</dbReference>
<dbReference type="Gene3D" id="3.40.50.720">
    <property type="entry name" value="NAD(P)-binding Rossmann-like Domain"/>
    <property type="match status" value="1"/>
</dbReference>
<dbReference type="PANTHER" id="PTHR30388">
    <property type="entry name" value="ALDEHYDE OXIDOREDUCTASE MOLYBDENUM COFACTOR ASSEMBLY PROTEIN"/>
    <property type="match status" value="1"/>
</dbReference>
<organism evidence="4 5">
    <name type="scientific">Asaia krungthepensis NRIC 0535</name>
    <dbReference type="NCBI Taxonomy" id="1307925"/>
    <lineage>
        <taxon>Bacteria</taxon>
        <taxon>Pseudomonadati</taxon>
        <taxon>Pseudomonadota</taxon>
        <taxon>Alphaproteobacteria</taxon>
        <taxon>Acetobacterales</taxon>
        <taxon>Acetobacteraceae</taxon>
        <taxon>Asaia</taxon>
    </lineage>
</organism>
<evidence type="ECO:0000313" key="4">
    <source>
        <dbReference type="EMBL" id="GBQ93701.1"/>
    </source>
</evidence>
<comment type="caution">
    <text evidence="4">The sequence shown here is derived from an EMBL/GenBank/DDBJ whole genome shotgun (WGS) entry which is preliminary data.</text>
</comment>
<keyword evidence="5" id="KW-1185">Reference proteome</keyword>
<proteinExistence type="predicted"/>
<feature type="domain" description="XdhC- CoxI" evidence="2">
    <location>
        <begin position="4"/>
        <end position="54"/>
    </location>
</feature>
<gene>
    <name evidence="4" type="ORF">AA0535_2918</name>
</gene>
<dbReference type="InterPro" id="IPR027051">
    <property type="entry name" value="XdhC_Rossmann_dom"/>
</dbReference>
<evidence type="ECO:0000313" key="5">
    <source>
        <dbReference type="Proteomes" id="UP001062776"/>
    </source>
</evidence>
<dbReference type="RefSeq" id="WP_264817459.1">
    <property type="nucleotide sequence ID" value="NZ_BAPV01000061.1"/>
</dbReference>
<dbReference type="Proteomes" id="UP001062776">
    <property type="component" value="Unassembled WGS sequence"/>
</dbReference>
<sequence>MAVLRVVVAETRGSTPRETGAFMLVTETAQTGTIGGGDLECQCLEHARLILRGEAMREDRRFILGPESGQCCGGVALIRYEPVFDLDEELRRLEQRRLDWPTLSVFGAGHVGRALVRAAALLPLSLRWIDPRPEEFGPVPEGVTIQVSTAWESEIASLRPGDGVLVMTPSHALDALITAAALERGDLAYVGLIGSQTKRRRFESGFREIGLAQSRIDALVCPIGDHGLRDKRPEIIAALVAAELATRLVPRVDHGRQTSNSNGLQRDAARAMDQGETR</sequence>
<feature type="compositionally biased region" description="Basic and acidic residues" evidence="1">
    <location>
        <begin position="267"/>
        <end position="278"/>
    </location>
</feature>
<feature type="domain" description="XdhC Rossmann" evidence="3">
    <location>
        <begin position="103"/>
        <end position="244"/>
    </location>
</feature>
<accession>A0ABQ0Q6L5</accession>
<evidence type="ECO:0000256" key="1">
    <source>
        <dbReference type="SAM" id="MobiDB-lite"/>
    </source>
</evidence>
<dbReference type="SUPFAM" id="SSF51735">
    <property type="entry name" value="NAD(P)-binding Rossmann-fold domains"/>
    <property type="match status" value="1"/>
</dbReference>
<dbReference type="InterPro" id="IPR014308">
    <property type="entry name" value="Xanthine_DH_XdhC"/>
</dbReference>
<reference evidence="4" key="1">
    <citation type="submission" date="2013-04" db="EMBL/GenBank/DDBJ databases">
        <title>The genome sequencing project of 58 acetic acid bacteria.</title>
        <authorList>
            <person name="Okamoto-Kainuma A."/>
            <person name="Ishikawa M."/>
            <person name="Umino S."/>
            <person name="Koizumi Y."/>
            <person name="Shiwa Y."/>
            <person name="Yoshikawa H."/>
            <person name="Matsutani M."/>
            <person name="Matsushita K."/>
        </authorList>
    </citation>
    <scope>NUCLEOTIDE SEQUENCE</scope>
    <source>
        <strain evidence="4">NRIC 0535</strain>
    </source>
</reference>
<dbReference type="Pfam" id="PF02625">
    <property type="entry name" value="XdhC_CoxI"/>
    <property type="match status" value="1"/>
</dbReference>
<dbReference type="InterPro" id="IPR003777">
    <property type="entry name" value="XdhC_CoxI"/>
</dbReference>
<dbReference type="InterPro" id="IPR052698">
    <property type="entry name" value="MoCofactor_Util/Proc"/>
</dbReference>
<evidence type="ECO:0000259" key="3">
    <source>
        <dbReference type="Pfam" id="PF13478"/>
    </source>
</evidence>
<protein>
    <submittedName>
        <fullName evidence="4">Xanthine dehydrogenase XdhC</fullName>
    </submittedName>
</protein>
<evidence type="ECO:0000259" key="2">
    <source>
        <dbReference type="Pfam" id="PF02625"/>
    </source>
</evidence>
<dbReference type="Pfam" id="PF13478">
    <property type="entry name" value="XdhC_C"/>
    <property type="match status" value="1"/>
</dbReference>